<evidence type="ECO:0000256" key="6">
    <source>
        <dbReference type="HAMAP-Rule" id="MF_00340"/>
    </source>
</evidence>
<evidence type="ECO:0000256" key="3">
    <source>
        <dbReference type="ARBA" id="ARBA00022980"/>
    </source>
</evidence>
<protein>
    <recommendedName>
        <fullName evidence="5 6">Large ribosomal subunit protein bL32c</fullName>
    </recommendedName>
</protein>
<sequence>MAVPKKRKSKSKTRIRKNVWIERANKNALKAFSLAKSIFTNSSKSFYYAINNKSLNLSESIPTSKLNDI</sequence>
<evidence type="ECO:0000256" key="4">
    <source>
        <dbReference type="ARBA" id="ARBA00023274"/>
    </source>
</evidence>
<keyword evidence="4 6" id="KW-0687">Ribonucleoprotein</keyword>
<keyword evidence="7" id="KW-0150">Chloroplast</keyword>
<proteinExistence type="inferred from homology"/>
<name>A0A8F3BEG2_9MARC</name>
<keyword evidence="7" id="KW-0934">Plastid</keyword>
<dbReference type="PANTHER" id="PTHR36083:SF1">
    <property type="entry name" value="LARGE RIBOSOMAL SUBUNIT PROTEIN BL32C"/>
    <property type="match status" value="1"/>
</dbReference>
<gene>
    <name evidence="6 7" type="primary">rpl32</name>
</gene>
<dbReference type="InterPro" id="IPR044958">
    <property type="entry name" value="Ribosomal_bL32_plant/cyanobact"/>
</dbReference>
<keyword evidence="3 6" id="KW-0689">Ribosomal protein</keyword>
<comment type="subcellular location">
    <subcellularLocation>
        <location evidence="1 6">Plastid</location>
        <location evidence="1 6">Chloroplast</location>
    </subcellularLocation>
</comment>
<geneLocation type="chloroplast" evidence="7"/>
<dbReference type="Pfam" id="PF01783">
    <property type="entry name" value="Ribosomal_L32p"/>
    <property type="match status" value="1"/>
</dbReference>
<dbReference type="InterPro" id="IPR002677">
    <property type="entry name" value="Ribosomal_bL32"/>
</dbReference>
<evidence type="ECO:0000256" key="1">
    <source>
        <dbReference type="ARBA" id="ARBA00004229"/>
    </source>
</evidence>
<dbReference type="SUPFAM" id="SSF57829">
    <property type="entry name" value="Zn-binding ribosomal proteins"/>
    <property type="match status" value="1"/>
</dbReference>
<comment type="similarity">
    <text evidence="2 6">Belongs to the bacterial ribosomal protein bL32 family.</text>
</comment>
<evidence type="ECO:0000256" key="5">
    <source>
        <dbReference type="ARBA" id="ARBA00035280"/>
    </source>
</evidence>
<evidence type="ECO:0000256" key="2">
    <source>
        <dbReference type="ARBA" id="ARBA00008560"/>
    </source>
</evidence>
<dbReference type="GO" id="GO:0015934">
    <property type="term" value="C:large ribosomal subunit"/>
    <property type="evidence" value="ECO:0007669"/>
    <property type="project" value="InterPro"/>
</dbReference>
<reference evidence="7" key="1">
    <citation type="journal article" date="2021" name="ACS Synth. Biol.">
        <title>Construction of DNA Tools for Hyperexpression in Marchantia Chloroplasts.</title>
        <authorList>
            <person name="Frangedakis E."/>
            <person name="Guzman-Chavez F."/>
            <person name="Rebmann M."/>
            <person name="Markel K."/>
            <person name="Yu Y."/>
            <person name="Perraki A."/>
            <person name="Tse S.W."/>
            <person name="Liu Y."/>
            <person name="Rever J."/>
            <person name="Sauret-Gueto S."/>
            <person name="Goffinet B."/>
            <person name="Schneider H."/>
            <person name="Haseloff J."/>
        </authorList>
    </citation>
    <scope>NUCLEOTIDE SEQUENCE</scope>
</reference>
<dbReference type="GO" id="GO:0009507">
    <property type="term" value="C:chloroplast"/>
    <property type="evidence" value="ECO:0007669"/>
    <property type="project" value="UniProtKB-SubCell"/>
</dbReference>
<evidence type="ECO:0000313" key="7">
    <source>
        <dbReference type="EMBL" id="QWW93069.1"/>
    </source>
</evidence>
<dbReference type="AlphaFoldDB" id="A0A8F3BEG2"/>
<dbReference type="GO" id="GO:0006412">
    <property type="term" value="P:translation"/>
    <property type="evidence" value="ECO:0007669"/>
    <property type="project" value="UniProtKB-UniRule"/>
</dbReference>
<dbReference type="InterPro" id="IPR011332">
    <property type="entry name" value="Ribosomal_zn-bd"/>
</dbReference>
<dbReference type="PANTHER" id="PTHR36083">
    <property type="entry name" value="50S RIBOSOMAL PROTEIN L32, CHLOROPLASTIC"/>
    <property type="match status" value="1"/>
</dbReference>
<dbReference type="HAMAP" id="MF_00340">
    <property type="entry name" value="Ribosomal_bL32"/>
    <property type="match status" value="1"/>
</dbReference>
<accession>A0A8F3BEG2</accession>
<dbReference type="EMBL" id="MW429509">
    <property type="protein sequence ID" value="QWW93069.1"/>
    <property type="molecule type" value="Genomic_DNA"/>
</dbReference>
<dbReference type="GO" id="GO:0003735">
    <property type="term" value="F:structural constituent of ribosome"/>
    <property type="evidence" value="ECO:0007669"/>
    <property type="project" value="InterPro"/>
</dbReference>
<organism evidence="7">
    <name type="scientific">Cyathodium smaragdinum</name>
    <dbReference type="NCBI Taxonomy" id="2846787"/>
    <lineage>
        <taxon>Eukaryota</taxon>
        <taxon>Viridiplantae</taxon>
        <taxon>Streptophyta</taxon>
        <taxon>Embryophyta</taxon>
        <taxon>Marchantiophyta</taxon>
        <taxon>Marchantiopsida</taxon>
        <taxon>Marchantiidae</taxon>
        <taxon>Marchantiales</taxon>
        <taxon>Cyathodiaceae</taxon>
        <taxon>Cyathodium</taxon>
    </lineage>
</organism>